<dbReference type="PANTHER" id="PTHR43236:SF1">
    <property type="entry name" value="BLL7220 PROTEIN"/>
    <property type="match status" value="1"/>
</dbReference>
<gene>
    <name evidence="3" type="ORF">EXD82_04050</name>
</gene>
<reference evidence="3 4" key="1">
    <citation type="submission" date="2019-02" db="EMBL/GenBank/DDBJ databases">
        <title>Peptostreptococcaceae bacterium ZHW00191 nov., a new bacterium isolated from the human gut.</title>
        <authorList>
            <person name="Zhou H.-W."/>
            <person name="Chen X.-J."/>
        </authorList>
    </citation>
    <scope>NUCLEOTIDE SEQUENCE [LARGE SCALE GENOMIC DNA]</scope>
    <source>
        <strain evidence="3 4">ZHW00191</strain>
    </source>
</reference>
<keyword evidence="4" id="KW-1185">Reference proteome</keyword>
<name>A0A544QWG8_9FIRM</name>
<evidence type="ECO:0000259" key="2">
    <source>
        <dbReference type="PROSITE" id="PS50943"/>
    </source>
</evidence>
<feature type="compositionally biased region" description="Basic residues" evidence="1">
    <location>
        <begin position="391"/>
        <end position="405"/>
    </location>
</feature>
<dbReference type="RefSeq" id="WP_142535631.1">
    <property type="nucleotide sequence ID" value="NZ_SGJB01000005.1"/>
</dbReference>
<dbReference type="Proteomes" id="UP000317863">
    <property type="component" value="Unassembled WGS sequence"/>
</dbReference>
<dbReference type="CDD" id="cd00093">
    <property type="entry name" value="HTH_XRE"/>
    <property type="match status" value="1"/>
</dbReference>
<feature type="domain" description="HTH cro/C1-type" evidence="2">
    <location>
        <begin position="11"/>
        <end position="65"/>
    </location>
</feature>
<dbReference type="PROSITE" id="PS50943">
    <property type="entry name" value="HTH_CROC1"/>
    <property type="match status" value="1"/>
</dbReference>
<dbReference type="PANTHER" id="PTHR43236">
    <property type="entry name" value="ANTITOXIN HIGA1"/>
    <property type="match status" value="1"/>
</dbReference>
<evidence type="ECO:0000256" key="1">
    <source>
        <dbReference type="SAM" id="MobiDB-lite"/>
    </source>
</evidence>
<dbReference type="Gene3D" id="1.10.260.40">
    <property type="entry name" value="lambda repressor-like DNA-binding domains"/>
    <property type="match status" value="1"/>
</dbReference>
<sequence>MKLNEFKGSRLRAARNYRGMSPDALASKSGINKKDIQAFEEEKYFPTLENSMLLAGTLEFPREFFYTSDIYNVGIEWIHFDSKSKSPKNIEISNREKLVMINRIYNFMRKYLMLPDKSINFKDMGEVTDIEKIAEWIREKTDVDDRPILDMTGFMEKEGFVITDMNVFEKYATPISQKQISKTYDIYGQEKESKKTVFFISLGGDGNIASERNMSLAGELGAVAANELGISMKNFDTSEFAMAFLLPENMMRDRLKNSNEIDEYLSIASEWIVPVYAVVTRAFSLGIISYRKYIFLMEEIEKRKWSEKDPVSVIIARPPYILREGMNMLLKEVFTPETIIEALESDNIYIYPNEIEKIMGLDPGKLGSSKSKVVNINKFRDKQMNKTSEKNKRKSEKKNKKGKRK</sequence>
<feature type="region of interest" description="Disordered" evidence="1">
    <location>
        <begin position="375"/>
        <end position="405"/>
    </location>
</feature>
<protein>
    <recommendedName>
        <fullName evidence="2">HTH cro/C1-type domain-containing protein</fullName>
    </recommendedName>
</protein>
<dbReference type="EMBL" id="SGJB01000005">
    <property type="protein sequence ID" value="TQQ85026.1"/>
    <property type="molecule type" value="Genomic_DNA"/>
</dbReference>
<dbReference type="InterPro" id="IPR052345">
    <property type="entry name" value="Rad_response_metalloprotease"/>
</dbReference>
<dbReference type="GO" id="GO:0003677">
    <property type="term" value="F:DNA binding"/>
    <property type="evidence" value="ECO:0007669"/>
    <property type="project" value="InterPro"/>
</dbReference>
<dbReference type="AlphaFoldDB" id="A0A544QWG8"/>
<evidence type="ECO:0000313" key="4">
    <source>
        <dbReference type="Proteomes" id="UP000317863"/>
    </source>
</evidence>
<dbReference type="OrthoDB" id="9816277at2"/>
<evidence type="ECO:0000313" key="3">
    <source>
        <dbReference type="EMBL" id="TQQ85026.1"/>
    </source>
</evidence>
<dbReference type="InterPro" id="IPR010982">
    <property type="entry name" value="Lambda_DNA-bd_dom_sf"/>
</dbReference>
<dbReference type="SUPFAM" id="SSF47413">
    <property type="entry name" value="lambda repressor-like DNA-binding domains"/>
    <property type="match status" value="1"/>
</dbReference>
<comment type="caution">
    <text evidence="3">The sequence shown here is derived from an EMBL/GenBank/DDBJ whole genome shotgun (WGS) entry which is preliminary data.</text>
</comment>
<proteinExistence type="predicted"/>
<organism evidence="3 4">
    <name type="scientific">Peptacetobacter hominis</name>
    <dbReference type="NCBI Taxonomy" id="2743610"/>
    <lineage>
        <taxon>Bacteria</taxon>
        <taxon>Bacillati</taxon>
        <taxon>Bacillota</taxon>
        <taxon>Clostridia</taxon>
        <taxon>Peptostreptococcales</taxon>
        <taxon>Peptostreptococcaceae</taxon>
        <taxon>Peptacetobacter</taxon>
    </lineage>
</organism>
<accession>A0A544QWG8</accession>
<feature type="compositionally biased region" description="Basic and acidic residues" evidence="1">
    <location>
        <begin position="378"/>
        <end position="390"/>
    </location>
</feature>
<dbReference type="InterPro" id="IPR001387">
    <property type="entry name" value="Cro/C1-type_HTH"/>
</dbReference>
<dbReference type="SMART" id="SM00530">
    <property type="entry name" value="HTH_XRE"/>
    <property type="match status" value="1"/>
</dbReference>